<dbReference type="AlphaFoldDB" id="U6MJX8"/>
<feature type="region of interest" description="Disordered" evidence="1">
    <location>
        <begin position="25"/>
        <end position="45"/>
    </location>
</feature>
<gene>
    <name evidence="2" type="ORF">ENH_00071830</name>
</gene>
<dbReference type="EMBL" id="HG722931">
    <property type="protein sequence ID" value="CDJ64326.1"/>
    <property type="molecule type" value="Genomic_DNA"/>
</dbReference>
<dbReference type="Proteomes" id="UP000030754">
    <property type="component" value="Unassembled WGS sequence"/>
</dbReference>
<sequence length="263" mass="28840">MVVMRMQNMSKELRELWDADAPQSMNADVQESTENLSQEGNVSREGPEWKSTWRLSASPDWFEWEVLENQERLPWRLFFILRCCQGSRGQRTATTGGFGSIPYQHAAKCSLLLEVESGVIRYIEDFAESFPGHGDSSSSSAVVKAVEAKGQLQPEALGRFLINTQQSAPCYSSVNLSATDKPASGKAWMQCEPCNGALRFLASAAAWRTSDVIRAFALVFAWALYLLGGGRRNMVASSADIPATCLVKMSYACSAGVLKGATM</sequence>
<accession>U6MJX8</accession>
<reference evidence="2" key="1">
    <citation type="submission" date="2013-10" db="EMBL/GenBank/DDBJ databases">
        <title>Genomic analysis of the causative agents of coccidiosis in chickens.</title>
        <authorList>
            <person name="Reid A.J."/>
            <person name="Blake D."/>
            <person name="Billington K."/>
            <person name="Browne H."/>
            <person name="Dunn M."/>
            <person name="Hung S."/>
            <person name="Kawahara F."/>
            <person name="Miranda-Saavedra D."/>
            <person name="Mourier T."/>
            <person name="Nagra H."/>
            <person name="Otto T.D."/>
            <person name="Rawlings N."/>
            <person name="Sanchez A."/>
            <person name="Sanders M."/>
            <person name="Subramaniam C."/>
            <person name="Tay Y."/>
            <person name="Dear P."/>
            <person name="Doerig C."/>
            <person name="Gruber A."/>
            <person name="Parkinson J."/>
            <person name="Shirley M."/>
            <person name="Wan K.L."/>
            <person name="Berriman M."/>
            <person name="Tomley F."/>
            <person name="Pain A."/>
        </authorList>
    </citation>
    <scope>NUCLEOTIDE SEQUENCE [LARGE SCALE GENOMIC DNA]</scope>
    <source>
        <strain evidence="2">Houghton</strain>
    </source>
</reference>
<name>U6MJX8_9EIME</name>
<reference evidence="2" key="2">
    <citation type="submission" date="2013-10" db="EMBL/GenBank/DDBJ databases">
        <authorList>
            <person name="Aslett M."/>
        </authorList>
    </citation>
    <scope>NUCLEOTIDE SEQUENCE [LARGE SCALE GENOMIC DNA]</scope>
    <source>
        <strain evidence="2">Houghton</strain>
    </source>
</reference>
<dbReference type="GeneID" id="25477315"/>
<evidence type="ECO:0000256" key="1">
    <source>
        <dbReference type="SAM" id="MobiDB-lite"/>
    </source>
</evidence>
<feature type="compositionally biased region" description="Polar residues" evidence="1">
    <location>
        <begin position="25"/>
        <end position="41"/>
    </location>
</feature>
<organism evidence="2 3">
    <name type="scientific">Eimeria necatrix</name>
    <dbReference type="NCBI Taxonomy" id="51315"/>
    <lineage>
        <taxon>Eukaryota</taxon>
        <taxon>Sar</taxon>
        <taxon>Alveolata</taxon>
        <taxon>Apicomplexa</taxon>
        <taxon>Conoidasida</taxon>
        <taxon>Coccidia</taxon>
        <taxon>Eucoccidiorida</taxon>
        <taxon>Eimeriorina</taxon>
        <taxon>Eimeriidae</taxon>
        <taxon>Eimeria</taxon>
    </lineage>
</organism>
<evidence type="ECO:0000313" key="2">
    <source>
        <dbReference type="EMBL" id="CDJ64326.1"/>
    </source>
</evidence>
<keyword evidence="3" id="KW-1185">Reference proteome</keyword>
<proteinExistence type="predicted"/>
<dbReference type="RefSeq" id="XP_013432793.1">
    <property type="nucleotide sequence ID" value="XM_013577339.1"/>
</dbReference>
<evidence type="ECO:0000313" key="3">
    <source>
        <dbReference type="Proteomes" id="UP000030754"/>
    </source>
</evidence>
<dbReference type="VEuPathDB" id="ToxoDB:ENH_00071830"/>
<protein>
    <submittedName>
        <fullName evidence="2">Uncharacterized protein</fullName>
    </submittedName>
</protein>